<dbReference type="EMBL" id="DRQG01000161">
    <property type="protein sequence ID" value="HGY57470.1"/>
    <property type="molecule type" value="Genomic_DNA"/>
</dbReference>
<comment type="caution">
    <text evidence="2">The sequence shown here is derived from an EMBL/GenBank/DDBJ whole genome shotgun (WGS) entry which is preliminary data.</text>
</comment>
<protein>
    <recommendedName>
        <fullName evidence="3">T9SS type A sorting domain-containing protein</fullName>
    </recommendedName>
</protein>
<feature type="region of interest" description="Disordered" evidence="1">
    <location>
        <begin position="386"/>
        <end position="408"/>
    </location>
</feature>
<evidence type="ECO:0000313" key="2">
    <source>
        <dbReference type="EMBL" id="HGY57470.1"/>
    </source>
</evidence>
<dbReference type="Gene3D" id="2.60.40.4070">
    <property type="match status" value="1"/>
</dbReference>
<dbReference type="InterPro" id="IPR013783">
    <property type="entry name" value="Ig-like_fold"/>
</dbReference>
<gene>
    <name evidence="2" type="ORF">ENK44_17315</name>
</gene>
<sequence length="1033" mass="115666">MAGKRQKIKGIQITVLGIAMLVAAVVFAGSVPKEERGNRKYRKEGKHNGNLVETLFYNFGEVAWWGRQPSGVWPKGTNHSYMDGITPLVVTEVKDENGQTIHICEAGYRELMDISPEGVERGWQPRPGYANPTQDFIAMSDLPISWPESWADKNDAWDGYWNGYFGKRTNADQESYFVMDDDADDAQNFYPDSTDRTRRGLALKVGVRGFQWSNVLAEDLIFWHYDITNEGTTQYNKMIFGMYVDVGVGGQFDSNDDNASFDLNNDITYSWDTNGLGEGGWGPTGYCGYAFLESPGNPFNRIDDDGDGEEGSPVITENMIIGEIPDNGIDDNNNGLIDEASLHIGFKYADGIDNNNNGLVDEMIDEARNDLIDNDGDWDIEHDDVGADGVAGTGDTGEGDGVPTPGEPNFDATDKDESDQIGLTAFDVFYIGTGVAFYKDNEIWDRVSYSHFDTKLQNGNIAFLYGSGLFPLKPLQTERFSVCLVFGENLEDIKRNKQTVQQIYNNNYNFARPPEKPTVWAVAGNKKVTLYWDDLAESSYDPFSDPPNDFEGYKIYKSTDPGFLDARIVTNSFGEKTFLKPVAQFDLRNDVKGFFPLDYQGIKIFMGENKGLRHAWVDTNVINGKTYYYAVVSYDRGNAELNMLPSECSRIIVRDINGNVTLDKNTVEVTPQAPAAGYSDGGVQDSIQHVTGVGTGNVWLDILDPLKIRDGEIFQIAFDDTTHQDTISYNLINISDDTRPDTIIAGSFAVRAEDTNPVFDGMRLFVFTDSVEWDGAASGWIAGDCNLPIRVDHYYHFEQRRPGYPSSYEIRIGVPDTSWWYVPRFPVNFTVWDTYENQKVLFALEEPNPATRDSMISPGDYVRIILKKGNLPKEVWRVNFLDPPAGTEAVLPQDGDVLKIQIKTPFRSGDVYRFTTKGAKVNLQRAARDLDNIAVVPNPYVAAARWEPPRLYATGRGERRIFFIHLPQTCTIRIYTISGELVQTLHHNSTILDGAQSWDLRSKDGLDIAAGIYIFHVDAGELGEKIGRFAIIK</sequence>
<reference evidence="2" key="1">
    <citation type="journal article" date="2020" name="mSystems">
        <title>Genome- and Community-Level Interaction Insights into Carbon Utilization and Element Cycling Functions of Hydrothermarchaeota in Hydrothermal Sediment.</title>
        <authorList>
            <person name="Zhou Z."/>
            <person name="Liu Y."/>
            <person name="Xu W."/>
            <person name="Pan J."/>
            <person name="Luo Z.H."/>
            <person name="Li M."/>
        </authorList>
    </citation>
    <scope>NUCLEOTIDE SEQUENCE [LARGE SCALE GENOMIC DNA]</scope>
    <source>
        <strain evidence="2">HyVt-577</strain>
    </source>
</reference>
<dbReference type="Proteomes" id="UP000885779">
    <property type="component" value="Unassembled WGS sequence"/>
</dbReference>
<feature type="compositionally biased region" description="Gly residues" evidence="1">
    <location>
        <begin position="389"/>
        <end position="400"/>
    </location>
</feature>
<proteinExistence type="predicted"/>
<dbReference type="AlphaFoldDB" id="A0A7V4WWR4"/>
<name>A0A7V4WWR4_CALAY</name>
<organism evidence="2">
    <name type="scientific">Caldithrix abyssi</name>
    <dbReference type="NCBI Taxonomy" id="187145"/>
    <lineage>
        <taxon>Bacteria</taxon>
        <taxon>Pseudomonadati</taxon>
        <taxon>Calditrichota</taxon>
        <taxon>Calditrichia</taxon>
        <taxon>Calditrichales</taxon>
        <taxon>Calditrichaceae</taxon>
        <taxon>Caldithrix</taxon>
    </lineage>
</organism>
<evidence type="ECO:0000256" key="1">
    <source>
        <dbReference type="SAM" id="MobiDB-lite"/>
    </source>
</evidence>
<accession>A0A7V4WWR4</accession>
<evidence type="ECO:0008006" key="3">
    <source>
        <dbReference type="Google" id="ProtNLM"/>
    </source>
</evidence>
<dbReference type="Gene3D" id="2.60.40.10">
    <property type="entry name" value="Immunoglobulins"/>
    <property type="match status" value="1"/>
</dbReference>